<feature type="region of interest" description="Disordered" evidence="1">
    <location>
        <begin position="473"/>
        <end position="494"/>
    </location>
</feature>
<organism evidence="2 3">
    <name type="scientific">Leishmania lindenbergi</name>
    <dbReference type="NCBI Taxonomy" id="651832"/>
    <lineage>
        <taxon>Eukaryota</taxon>
        <taxon>Discoba</taxon>
        <taxon>Euglenozoa</taxon>
        <taxon>Kinetoplastea</taxon>
        <taxon>Metakinetoplastina</taxon>
        <taxon>Trypanosomatida</taxon>
        <taxon>Trypanosomatidae</taxon>
        <taxon>Leishmaniinae</taxon>
        <taxon>Leishmania</taxon>
    </lineage>
</organism>
<name>A0AAW3ADT1_9TRYP</name>
<protein>
    <submittedName>
        <fullName evidence="2">Uncharacterized protein</fullName>
    </submittedName>
</protein>
<dbReference type="AlphaFoldDB" id="A0AAW3ADT1"/>
<sequence>MSCIGAFSAYRTAIAAHLPFPYLGYSHAFLGRTREPHSPALGSPCILLLTFLFPNLLRGGPFPLYSPPTPTPTGALTFFLRTSDGVSALLMAVIATLPAASWTRLLYICRDVVAACDSKTAYLVQHRGDTRVDEATCTSPCEADHFVPWLPLGVPVAGVRTVWCMRKGQSNVVFAEPAGEACGTAATSPDTAAIEIISGLADNIISMHIFYQSVLAVRTLKRVLFYSLDPSPSATTIATQIGACALPKWVNQPAVVVDIASPSCCCATAEKTICVACFTLGRMFVATVVCPSSTSAVVVRRTAMSGVLFSSSGVPDPAAMRVCKWAVRWSRQEMIMLCFSEVDRISRLTGFFLQPTRGCEMSKWMSPEELAASVSGASAAVVGASRDMCSDSDGAHVWLCDTSTGPSVILREVTAASPNEVVLAGTNASLRVAMAAGVSGVFVLSGCTLYAVKSGHTGTASAGTAGRAITAAAGDLSREQERRVQKEPPATEAITTKAAASERFSLSAPTPSTPLQPAAFTATTAASLPRSAHIKDAVLQYVSGNAPIFSYIVRDAVYVHESGSATSGIAFSHDILSRINARFDADRHQHALACIRYATVALSLHPYTVLELLRFRRRSSVEVAPEGLLLAIASTLADKPTLQHGGLRRLPAFDTASTAFFASTGGGGPFTSELEKKRYVADVCGAAKAALANGALGATRLLFTVAARAVSLIYGGTRKRHVGATQSYGEEERMCEVVIAECISLIRSYVEWSLTTSSSLGVMSAHVGSPHTLTKEAALRDGEAHFIDTSRQVQIHPMQVSRQPKRSI</sequence>
<keyword evidence="3" id="KW-1185">Reference proteome</keyword>
<proteinExistence type="predicted"/>
<evidence type="ECO:0000256" key="1">
    <source>
        <dbReference type="SAM" id="MobiDB-lite"/>
    </source>
</evidence>
<evidence type="ECO:0000313" key="3">
    <source>
        <dbReference type="Proteomes" id="UP001500131"/>
    </source>
</evidence>
<feature type="compositionally biased region" description="Basic and acidic residues" evidence="1">
    <location>
        <begin position="476"/>
        <end position="486"/>
    </location>
</feature>
<gene>
    <name evidence="2" type="ORF">Q4I31_003974</name>
</gene>
<comment type="caution">
    <text evidence="2">The sequence shown here is derived from an EMBL/GenBank/DDBJ whole genome shotgun (WGS) entry which is preliminary data.</text>
</comment>
<evidence type="ECO:0000313" key="2">
    <source>
        <dbReference type="EMBL" id="KAL0504638.1"/>
    </source>
</evidence>
<dbReference type="EMBL" id="JBAMZK010000024">
    <property type="protein sequence ID" value="KAL0504638.1"/>
    <property type="molecule type" value="Genomic_DNA"/>
</dbReference>
<accession>A0AAW3ADT1</accession>
<dbReference type="Proteomes" id="UP001500131">
    <property type="component" value="Unassembled WGS sequence"/>
</dbReference>
<reference evidence="2 3" key="1">
    <citation type="submission" date="2024-02" db="EMBL/GenBank/DDBJ databases">
        <title>FIRST GENOME SEQUENCES OF Leishmania (Viannia) shawi, Leishmania (Viannia) lindenbergi AND Leishmania (Viannia) utingensis.</title>
        <authorList>
            <person name="Resadore F."/>
            <person name="Custodio M.G.F."/>
            <person name="Boite M.C."/>
            <person name="Cupolillo E."/>
            <person name="Ferreira G.E.M."/>
        </authorList>
    </citation>
    <scope>NUCLEOTIDE SEQUENCE [LARGE SCALE GENOMIC DNA]</scope>
    <source>
        <strain evidence="2 3">MHOM/BR/1966/M15733</strain>
    </source>
</reference>